<keyword evidence="1" id="KW-0472">Membrane</keyword>
<dbReference type="RefSeq" id="WP_117361650.1">
    <property type="nucleotide sequence ID" value="NZ_QURH01001039.1"/>
</dbReference>
<dbReference type="Proteomes" id="UP000261811">
    <property type="component" value="Unassembled WGS sequence"/>
</dbReference>
<feature type="transmembrane region" description="Helical" evidence="1">
    <location>
        <begin position="37"/>
        <end position="56"/>
    </location>
</feature>
<reference evidence="2 3" key="1">
    <citation type="submission" date="2018-08" db="EMBL/GenBank/DDBJ databases">
        <title>Actinomadura jelena sp. nov., a novel Actinomycete isolated from soil in Chad.</title>
        <authorList>
            <person name="Shi L."/>
        </authorList>
    </citation>
    <scope>NUCLEOTIDE SEQUENCE [LARGE SCALE GENOMIC DNA]</scope>
    <source>
        <strain evidence="2 3">NEAU-G17</strain>
    </source>
</reference>
<evidence type="ECO:0000313" key="3">
    <source>
        <dbReference type="Proteomes" id="UP000261811"/>
    </source>
</evidence>
<protein>
    <recommendedName>
        <fullName evidence="4">RING-type domain-containing protein</fullName>
    </recommendedName>
</protein>
<sequence length="61" mass="6424">MSCEHLVCANCSGPVVEGRCPTCRAARAEVHRHGPTIPPALVLAGLVALLFAALLLQRLYG</sequence>
<evidence type="ECO:0008006" key="4">
    <source>
        <dbReference type="Google" id="ProtNLM"/>
    </source>
</evidence>
<evidence type="ECO:0000313" key="2">
    <source>
        <dbReference type="EMBL" id="RFU36681.1"/>
    </source>
</evidence>
<dbReference type="AlphaFoldDB" id="A0A372J9J9"/>
<keyword evidence="1" id="KW-0812">Transmembrane</keyword>
<accession>A0A372J9J9</accession>
<keyword evidence="1" id="KW-1133">Transmembrane helix</keyword>
<comment type="caution">
    <text evidence="2">The sequence shown here is derived from an EMBL/GenBank/DDBJ whole genome shotgun (WGS) entry which is preliminary data.</text>
</comment>
<evidence type="ECO:0000256" key="1">
    <source>
        <dbReference type="SAM" id="Phobius"/>
    </source>
</evidence>
<keyword evidence="3" id="KW-1185">Reference proteome</keyword>
<name>A0A372J9J9_9ACTN</name>
<dbReference type="EMBL" id="QURH01001039">
    <property type="protein sequence ID" value="RFU36681.1"/>
    <property type="molecule type" value="Genomic_DNA"/>
</dbReference>
<proteinExistence type="predicted"/>
<organism evidence="2 3">
    <name type="scientific">Actinomadura logoneensis</name>
    <dbReference type="NCBI Taxonomy" id="2293572"/>
    <lineage>
        <taxon>Bacteria</taxon>
        <taxon>Bacillati</taxon>
        <taxon>Actinomycetota</taxon>
        <taxon>Actinomycetes</taxon>
        <taxon>Streptosporangiales</taxon>
        <taxon>Thermomonosporaceae</taxon>
        <taxon>Actinomadura</taxon>
    </lineage>
</organism>
<dbReference type="OrthoDB" id="4351019at2"/>
<gene>
    <name evidence="2" type="ORF">DZF91_36820</name>
</gene>